<organism evidence="2 3">
    <name type="scientific">Mucilaginibacter pineti</name>
    <dbReference type="NCBI Taxonomy" id="1391627"/>
    <lineage>
        <taxon>Bacteria</taxon>
        <taxon>Pseudomonadati</taxon>
        <taxon>Bacteroidota</taxon>
        <taxon>Sphingobacteriia</taxon>
        <taxon>Sphingobacteriales</taxon>
        <taxon>Sphingobacteriaceae</taxon>
        <taxon>Mucilaginibacter</taxon>
    </lineage>
</organism>
<gene>
    <name evidence="2" type="ORF">SAMN05216464_107143</name>
</gene>
<protein>
    <submittedName>
        <fullName evidence="2">Uncharacterized protein</fullName>
    </submittedName>
</protein>
<feature type="signal peptide" evidence="1">
    <location>
        <begin position="1"/>
        <end position="21"/>
    </location>
</feature>
<feature type="chain" id="PRO_5011752599" evidence="1">
    <location>
        <begin position="22"/>
        <end position="261"/>
    </location>
</feature>
<evidence type="ECO:0000313" key="2">
    <source>
        <dbReference type="EMBL" id="SDE55403.1"/>
    </source>
</evidence>
<evidence type="ECO:0000313" key="3">
    <source>
        <dbReference type="Proteomes" id="UP000199072"/>
    </source>
</evidence>
<reference evidence="2 3" key="1">
    <citation type="submission" date="2016-10" db="EMBL/GenBank/DDBJ databases">
        <authorList>
            <person name="de Groot N.N."/>
        </authorList>
    </citation>
    <scope>NUCLEOTIDE SEQUENCE [LARGE SCALE GENOMIC DNA]</scope>
    <source>
        <strain evidence="2 3">47C3B</strain>
    </source>
</reference>
<evidence type="ECO:0000256" key="1">
    <source>
        <dbReference type="SAM" id="SignalP"/>
    </source>
</evidence>
<keyword evidence="3" id="KW-1185">Reference proteome</keyword>
<dbReference type="EMBL" id="FNAI01000007">
    <property type="protein sequence ID" value="SDE55403.1"/>
    <property type="molecule type" value="Genomic_DNA"/>
</dbReference>
<dbReference type="Proteomes" id="UP000199072">
    <property type="component" value="Unassembled WGS sequence"/>
</dbReference>
<proteinExistence type="predicted"/>
<dbReference type="AlphaFoldDB" id="A0A1G7DVD0"/>
<dbReference type="RefSeq" id="WP_091150492.1">
    <property type="nucleotide sequence ID" value="NZ_FNAI01000007.1"/>
</dbReference>
<keyword evidence="1" id="KW-0732">Signal</keyword>
<name>A0A1G7DVD0_9SPHI</name>
<accession>A0A1G7DVD0</accession>
<dbReference type="STRING" id="1391627.SAMN05216464_107143"/>
<sequence>MKTFIIILTFYGCMASASVFAQTPKAVEADLLNAFKKINYWDEQKNNSGADDSLNKANEVFGKKLADYTAKYPFTISQPFDLLKKEHLDICTSSDGLFRIYSWDTWLGGSMHIFENVFQYKVGNKTMSVFHPLKWGGEVVSYWFPKVYTLKAKDKTYYLGIYGGIFSTRDAGTGIQVFTIENGRLNEDVKLIKTSTGLHSKLYYDYDFFSVVDIKYELRPTITFDAATQTIKLPLVDGKGKVTSKYITYKFTGQYFEKVKS</sequence>
<dbReference type="OrthoDB" id="877719at2"/>